<dbReference type="Pfam" id="PF20101">
    <property type="entry name" value="DUF6491"/>
    <property type="match status" value="1"/>
</dbReference>
<accession>A0A5N0TAG0</accession>
<organism evidence="1 2">
    <name type="scientific">Marinihelvus fidelis</name>
    <dbReference type="NCBI Taxonomy" id="2613842"/>
    <lineage>
        <taxon>Bacteria</taxon>
        <taxon>Pseudomonadati</taxon>
        <taxon>Pseudomonadota</taxon>
        <taxon>Gammaproteobacteria</taxon>
        <taxon>Chromatiales</taxon>
        <taxon>Wenzhouxiangellaceae</taxon>
        <taxon>Marinihelvus</taxon>
    </lineage>
</organism>
<protein>
    <recommendedName>
        <fullName evidence="3">Lipoprotein</fullName>
    </recommendedName>
</protein>
<evidence type="ECO:0000313" key="2">
    <source>
        <dbReference type="Proteomes" id="UP000325372"/>
    </source>
</evidence>
<reference evidence="1 2" key="1">
    <citation type="submission" date="2019-09" db="EMBL/GenBank/DDBJ databases">
        <title>Wenzhouxiangella sp. Genome sequencing and assembly.</title>
        <authorList>
            <person name="Zhang R."/>
        </authorList>
    </citation>
    <scope>NUCLEOTIDE SEQUENCE [LARGE SCALE GENOMIC DNA]</scope>
    <source>
        <strain evidence="1 2">W260</strain>
    </source>
</reference>
<gene>
    <name evidence="1" type="ORF">F3N42_13410</name>
</gene>
<proteinExistence type="predicted"/>
<evidence type="ECO:0000313" key="1">
    <source>
        <dbReference type="EMBL" id="KAA9130329.1"/>
    </source>
</evidence>
<dbReference type="EMBL" id="VYXP01000008">
    <property type="protein sequence ID" value="KAA9130329.1"/>
    <property type="molecule type" value="Genomic_DNA"/>
</dbReference>
<comment type="caution">
    <text evidence="1">The sequence shown here is derived from an EMBL/GenBank/DDBJ whole genome shotgun (WGS) entry which is preliminary data.</text>
</comment>
<keyword evidence="2" id="KW-1185">Reference proteome</keyword>
<dbReference type="Proteomes" id="UP000325372">
    <property type="component" value="Unassembled WGS sequence"/>
</dbReference>
<dbReference type="AlphaFoldDB" id="A0A5N0TAG0"/>
<sequence>MNSVKTFIVLFAATLISACTNQPSKPTSSDYLAAFKAETGQDGRACVNNSDINGYGTLDPDSVVSIDSRRMNEYFVAVTNRRCDGIGTSSVAAIGGNDWELCGGRMDTITVAGDRCTIGGLFAYDSREAAFDSWDRVKAQFAVEKPTEKD</sequence>
<evidence type="ECO:0008006" key="3">
    <source>
        <dbReference type="Google" id="ProtNLM"/>
    </source>
</evidence>
<name>A0A5N0TAG0_9GAMM</name>
<dbReference type="RefSeq" id="WP_150864994.1">
    <property type="nucleotide sequence ID" value="NZ_VYXP01000008.1"/>
</dbReference>
<dbReference type="PROSITE" id="PS51257">
    <property type="entry name" value="PROKAR_LIPOPROTEIN"/>
    <property type="match status" value="1"/>
</dbReference>
<dbReference type="InterPro" id="IPR045500">
    <property type="entry name" value="DUF6491"/>
</dbReference>